<dbReference type="GO" id="GO:0004175">
    <property type="term" value="F:endopeptidase activity"/>
    <property type="evidence" value="ECO:0007669"/>
    <property type="project" value="UniProtKB-ARBA"/>
</dbReference>
<sequence>MNRNNKLEQLDDRTLLLNLWLTQGIVLLIALLGSWFLYTKTEFWQLLLTMHPSYLGYAVLLIVLVVASNIIIEKTVPPSWVDDGGMNERIFRSLSIPTTFLLCVAVGISEEWLFRGVIHELIGNVWTSILFTAIHFRYLQKPILIGMVFLTSYLLGILFTWTNSLITVMFVHATINFVLALFLKYKASSIHSQEDM</sequence>
<dbReference type="KEGG" id="blr:BRLA_c018600"/>
<keyword evidence="3" id="KW-0645">Protease</keyword>
<accession>A0A075R0R5</accession>
<keyword evidence="1" id="KW-0472">Membrane</keyword>
<feature type="transmembrane region" description="Helical" evidence="1">
    <location>
        <begin position="143"/>
        <end position="159"/>
    </location>
</feature>
<keyword evidence="4" id="KW-1185">Reference proteome</keyword>
<dbReference type="Proteomes" id="UP000005850">
    <property type="component" value="Chromosome"/>
</dbReference>
<dbReference type="eggNOG" id="COG1266">
    <property type="taxonomic scope" value="Bacteria"/>
</dbReference>
<proteinExistence type="predicted"/>
<name>A0A075R0R5_BRELA</name>
<protein>
    <submittedName>
        <fullName evidence="3">CAAX protease self-immunity</fullName>
    </submittedName>
</protein>
<reference evidence="3 4" key="1">
    <citation type="journal article" date="2011" name="J. Bacteriol.">
        <title>Genome sequence of Brevibacillus laterosporus LMG 15441, a pathogen of invertebrates.</title>
        <authorList>
            <person name="Djukic M."/>
            <person name="Poehlein A."/>
            <person name="Thurmer A."/>
            <person name="Daniel R."/>
        </authorList>
    </citation>
    <scope>NUCLEOTIDE SEQUENCE [LARGE SCALE GENOMIC DNA]</scope>
    <source>
        <strain evidence="3 4">LMG 15441</strain>
    </source>
</reference>
<dbReference type="GO" id="GO:0006508">
    <property type="term" value="P:proteolysis"/>
    <property type="evidence" value="ECO:0007669"/>
    <property type="project" value="UniProtKB-KW"/>
</dbReference>
<evidence type="ECO:0000313" key="4">
    <source>
        <dbReference type="Proteomes" id="UP000005850"/>
    </source>
</evidence>
<evidence type="ECO:0000259" key="2">
    <source>
        <dbReference type="Pfam" id="PF02517"/>
    </source>
</evidence>
<dbReference type="Pfam" id="PF02517">
    <property type="entry name" value="Rce1-like"/>
    <property type="match status" value="1"/>
</dbReference>
<feature type="domain" description="CAAX prenyl protease 2/Lysostaphin resistance protein A-like" evidence="2">
    <location>
        <begin position="95"/>
        <end position="178"/>
    </location>
</feature>
<dbReference type="AlphaFoldDB" id="A0A075R0R5"/>
<organism evidence="3 4">
    <name type="scientific">Brevibacillus laterosporus LMG 15441</name>
    <dbReference type="NCBI Taxonomy" id="1042163"/>
    <lineage>
        <taxon>Bacteria</taxon>
        <taxon>Bacillati</taxon>
        <taxon>Bacillota</taxon>
        <taxon>Bacilli</taxon>
        <taxon>Bacillales</taxon>
        <taxon>Paenibacillaceae</taxon>
        <taxon>Brevibacillus</taxon>
    </lineage>
</organism>
<evidence type="ECO:0000313" key="3">
    <source>
        <dbReference type="EMBL" id="AIG26182.1"/>
    </source>
</evidence>
<feature type="transmembrane region" description="Helical" evidence="1">
    <location>
        <begin position="165"/>
        <end position="183"/>
    </location>
</feature>
<keyword evidence="3" id="KW-0378">Hydrolase</keyword>
<dbReference type="EMBL" id="CP007806">
    <property type="protein sequence ID" value="AIG26182.1"/>
    <property type="molecule type" value="Genomic_DNA"/>
</dbReference>
<feature type="transmembrane region" description="Helical" evidence="1">
    <location>
        <begin position="54"/>
        <end position="72"/>
    </location>
</feature>
<dbReference type="RefSeq" id="WP_003338494.1">
    <property type="nucleotide sequence ID" value="NZ_CP007806.1"/>
</dbReference>
<dbReference type="GO" id="GO:0080120">
    <property type="term" value="P:CAAX-box protein maturation"/>
    <property type="evidence" value="ECO:0007669"/>
    <property type="project" value="UniProtKB-ARBA"/>
</dbReference>
<evidence type="ECO:0000256" key="1">
    <source>
        <dbReference type="SAM" id="Phobius"/>
    </source>
</evidence>
<keyword evidence="1" id="KW-0812">Transmembrane</keyword>
<feature type="transmembrane region" description="Helical" evidence="1">
    <location>
        <begin position="15"/>
        <end position="38"/>
    </location>
</feature>
<dbReference type="InterPro" id="IPR003675">
    <property type="entry name" value="Rce1/LyrA-like_dom"/>
</dbReference>
<dbReference type="STRING" id="1042163.BRLA_c018600"/>
<dbReference type="HOGENOM" id="CLU_108801_0_0_9"/>
<keyword evidence="1" id="KW-1133">Transmembrane helix</keyword>
<gene>
    <name evidence="3" type="ORF">BRLA_c018600</name>
</gene>